<dbReference type="EMBL" id="WRXP01003730">
    <property type="protein sequence ID" value="KAF1001579.1"/>
    <property type="molecule type" value="Genomic_DNA"/>
</dbReference>
<evidence type="ECO:0000313" key="3">
    <source>
        <dbReference type="Proteomes" id="UP000593563"/>
    </source>
</evidence>
<name>A0A6L5B774_APIGR</name>
<dbReference type="Pfam" id="PF03181">
    <property type="entry name" value="BURP"/>
    <property type="match status" value="2"/>
</dbReference>
<dbReference type="Proteomes" id="UP000593563">
    <property type="component" value="Unassembled WGS sequence"/>
</dbReference>
<feature type="domain" description="BURP" evidence="1">
    <location>
        <begin position="97"/>
        <end position="199"/>
    </location>
</feature>
<dbReference type="PANTHER" id="PTHR31236">
    <property type="entry name" value="BURP DOMAIN PROTEIN USPL1-LIKE"/>
    <property type="match status" value="1"/>
</dbReference>
<keyword evidence="3" id="KW-1185">Reference proteome</keyword>
<dbReference type="AlphaFoldDB" id="A0A6L5B774"/>
<evidence type="ECO:0000313" key="2">
    <source>
        <dbReference type="EMBL" id="KAF1001579.1"/>
    </source>
</evidence>
<protein>
    <recommendedName>
        <fullName evidence="1">BURP domain-containing protein</fullName>
    </recommendedName>
</protein>
<accession>A0A6L5B774</accession>
<gene>
    <name evidence="2" type="ORF">AG4045_001387</name>
</gene>
<comment type="caution">
    <text evidence="2">The sequence shown here is derived from an EMBL/GenBank/DDBJ whole genome shotgun (WGS) entry which is preliminary data.</text>
</comment>
<dbReference type="SMART" id="SM01045">
    <property type="entry name" value="BURP"/>
    <property type="match status" value="1"/>
</dbReference>
<dbReference type="PROSITE" id="PS51277">
    <property type="entry name" value="BURP"/>
    <property type="match status" value="1"/>
</dbReference>
<sequence>MQVDGISEETNVLQLHSMDVQGHPSSHMHHMDSSLIVFFKLEDLKMGNTMQVYFPKRDPSRSPHLLSKETADSIPFSLEEAPSLLKRFSFTRYSPQAKAMEDTLRQFPEEILAPKMVACHTMPYSYAVFYCHYQKSKSRVFKVSLVGENGDKVEAIGVCHLDTSQWSPSHPAFQVLKIEPGTSPVCHFFPADNFVWIPSPANTQ</sequence>
<reference evidence="2" key="1">
    <citation type="submission" date="2020-01" db="EMBL/GenBank/DDBJ databases">
        <title>The Celery Genome Sequence Reveals Sequential Paleo-tetraploidization, Resistance Gene Elimination, Karyotype Evolution, and Functional Innovation in Apiales.</title>
        <authorList>
            <person name="Song X."/>
        </authorList>
    </citation>
    <scope>NUCLEOTIDE SEQUENCE</scope>
    <source>
        <tissue evidence="2">Leaf</tissue>
    </source>
</reference>
<organism evidence="2 3">
    <name type="scientific">Apium graveolens</name>
    <name type="common">Celery</name>
    <dbReference type="NCBI Taxonomy" id="4045"/>
    <lineage>
        <taxon>Eukaryota</taxon>
        <taxon>Viridiplantae</taxon>
        <taxon>Streptophyta</taxon>
        <taxon>Embryophyta</taxon>
        <taxon>Tracheophyta</taxon>
        <taxon>Spermatophyta</taxon>
        <taxon>Magnoliopsida</taxon>
        <taxon>eudicotyledons</taxon>
        <taxon>Gunneridae</taxon>
        <taxon>Pentapetalae</taxon>
        <taxon>asterids</taxon>
        <taxon>campanulids</taxon>
        <taxon>Apiales</taxon>
        <taxon>Apiaceae</taxon>
        <taxon>Apioideae</taxon>
        <taxon>apioid superclade</taxon>
        <taxon>Apieae</taxon>
        <taxon>Apium</taxon>
    </lineage>
</organism>
<dbReference type="InterPro" id="IPR004873">
    <property type="entry name" value="BURP_dom"/>
</dbReference>
<evidence type="ECO:0000259" key="1">
    <source>
        <dbReference type="PROSITE" id="PS51277"/>
    </source>
</evidence>
<dbReference type="PANTHER" id="PTHR31236:SF32">
    <property type="entry name" value="BURP DOMAIN PROTEIN USPL1-LIKE"/>
    <property type="match status" value="1"/>
</dbReference>
<proteinExistence type="predicted"/>
<dbReference type="InterPro" id="IPR044816">
    <property type="entry name" value="BURP"/>
</dbReference>